<organism evidence="2 3">
    <name type="scientific">Circinella minor</name>
    <dbReference type="NCBI Taxonomy" id="1195481"/>
    <lineage>
        <taxon>Eukaryota</taxon>
        <taxon>Fungi</taxon>
        <taxon>Fungi incertae sedis</taxon>
        <taxon>Mucoromycota</taxon>
        <taxon>Mucoromycotina</taxon>
        <taxon>Mucoromycetes</taxon>
        <taxon>Mucorales</taxon>
        <taxon>Lichtheimiaceae</taxon>
        <taxon>Circinella</taxon>
    </lineage>
</organism>
<comment type="caution">
    <text evidence="2">The sequence shown here is derived from an EMBL/GenBank/DDBJ whole genome shotgun (WGS) entry which is preliminary data.</text>
</comment>
<evidence type="ECO:0000313" key="3">
    <source>
        <dbReference type="Proteomes" id="UP000646827"/>
    </source>
</evidence>
<dbReference type="OrthoDB" id="114080at2759"/>
<name>A0A8H7S3G9_9FUNG</name>
<feature type="domain" description="Nucleolus and neural progenitor protein-like N-terminal" evidence="1">
    <location>
        <begin position="15"/>
        <end position="199"/>
    </location>
</feature>
<dbReference type="InterPro" id="IPR027951">
    <property type="entry name" value="Nepro_N"/>
</dbReference>
<evidence type="ECO:0000259" key="1">
    <source>
        <dbReference type="Pfam" id="PF14780"/>
    </source>
</evidence>
<sequence length="248" mass="29272">MSTTYNKSRAYTMRNPPLPTVTVLPDNRIDKKKVSINHNKNVKRMADLVKLMEKKKFWVEVAVLDRLHYKHINAQRLFPRFRIVAQARQLIKRFKSLKIEQVLIQFYMSFWNVKSLEKCQGPWNFIPTKEFAEYTMHRIIAATLVLDKLQAMLMKAFNEQTKTLKVGHWGALMLVYMGTLSRLYRLSHTWVNELKQCYDLIQPWHLAFASGYKAKQPNPHQHIDQICLSTTMTHARQEAIETWSGHTQ</sequence>
<dbReference type="InterPro" id="IPR052835">
    <property type="entry name" value="Nepro"/>
</dbReference>
<dbReference type="PANTHER" id="PTHR34761:SF1">
    <property type="entry name" value="NUCLEOLUS AND NEURAL PROGENITOR PROTEIN"/>
    <property type="match status" value="1"/>
</dbReference>
<dbReference type="Proteomes" id="UP000646827">
    <property type="component" value="Unassembled WGS sequence"/>
</dbReference>
<accession>A0A8H7S3G9</accession>
<evidence type="ECO:0000313" key="2">
    <source>
        <dbReference type="EMBL" id="KAG2222854.1"/>
    </source>
</evidence>
<dbReference type="Pfam" id="PF14780">
    <property type="entry name" value="NEPRO_N"/>
    <property type="match status" value="1"/>
</dbReference>
<protein>
    <recommendedName>
        <fullName evidence="1">Nucleolus and neural progenitor protein-like N-terminal domain-containing protein</fullName>
    </recommendedName>
</protein>
<dbReference type="AlphaFoldDB" id="A0A8H7S3G9"/>
<dbReference type="PANTHER" id="PTHR34761">
    <property type="entry name" value="NUCLEOLUS AND NEURAL PROGENITOR PROTEIN"/>
    <property type="match status" value="1"/>
</dbReference>
<gene>
    <name evidence="2" type="ORF">INT45_000469</name>
</gene>
<reference evidence="2 3" key="1">
    <citation type="submission" date="2020-12" db="EMBL/GenBank/DDBJ databases">
        <title>Metabolic potential, ecology and presence of endohyphal bacteria is reflected in genomic diversity of Mucoromycotina.</title>
        <authorList>
            <person name="Muszewska A."/>
            <person name="Okrasinska A."/>
            <person name="Steczkiewicz K."/>
            <person name="Drgas O."/>
            <person name="Orlowska M."/>
            <person name="Perlinska-Lenart U."/>
            <person name="Aleksandrzak-Piekarczyk T."/>
            <person name="Szatraj K."/>
            <person name="Zielenkiewicz U."/>
            <person name="Pilsyk S."/>
            <person name="Malc E."/>
            <person name="Mieczkowski P."/>
            <person name="Kruszewska J.S."/>
            <person name="Biernat P."/>
            <person name="Pawlowska J."/>
        </authorList>
    </citation>
    <scope>NUCLEOTIDE SEQUENCE [LARGE SCALE GENOMIC DNA]</scope>
    <source>
        <strain evidence="2 3">CBS 142.35</strain>
    </source>
</reference>
<dbReference type="GO" id="GO:0005634">
    <property type="term" value="C:nucleus"/>
    <property type="evidence" value="ECO:0007669"/>
    <property type="project" value="TreeGrafter"/>
</dbReference>
<keyword evidence="3" id="KW-1185">Reference proteome</keyword>
<dbReference type="EMBL" id="JAEPRB010000073">
    <property type="protein sequence ID" value="KAG2222854.1"/>
    <property type="molecule type" value="Genomic_DNA"/>
</dbReference>
<proteinExistence type="predicted"/>